<dbReference type="SUPFAM" id="SSF54211">
    <property type="entry name" value="Ribosomal protein S5 domain 2-like"/>
    <property type="match status" value="1"/>
</dbReference>
<evidence type="ECO:0000256" key="5">
    <source>
        <dbReference type="ARBA" id="ARBA00022840"/>
    </source>
</evidence>
<sequence>MKIPVQVKSSDKLCRCPVCQLEHPNRYPNTCLILAYYLEEQFTELYASREKTSAYKAAHQIPSAQNQDKDVGYKLLPRFDLFSWLMGGGPQVHIGIGCDHCGMCPIVEEWYKCKYCKEKITAWRMFIMDNCEDLIPEYLGFVKGVVDSDNLLLNISREMLQQNLVNCIEMFNEIAENKEDYNKFYEAFSKNLKMGIQKDSQNKAKLVDLLRYHSNKSSDEMTSLKDYVTRMKEGQKDIYYITGESKKLVENSTFLELLKKKGYEDLYMVDSIDERI</sequence>
<keyword evidence="8" id="KW-1185">Reference proteome</keyword>
<evidence type="ECO:0000256" key="1">
    <source>
        <dbReference type="ARBA" id="ARBA00004496"/>
    </source>
</evidence>
<dbReference type="Pfam" id="PF00183">
    <property type="entry name" value="HSP90"/>
    <property type="match status" value="1"/>
</dbReference>
<evidence type="ECO:0000313" key="7">
    <source>
        <dbReference type="EMBL" id="PHT60637.1"/>
    </source>
</evidence>
<dbReference type="AlphaFoldDB" id="A0A2G2XT15"/>
<keyword evidence="5" id="KW-0067">ATP-binding</keyword>
<dbReference type="GO" id="GO:0051082">
    <property type="term" value="F:unfolded protein binding"/>
    <property type="evidence" value="ECO:0007669"/>
    <property type="project" value="InterPro"/>
</dbReference>
<evidence type="ECO:0000256" key="4">
    <source>
        <dbReference type="ARBA" id="ARBA00022741"/>
    </source>
</evidence>
<dbReference type="GO" id="GO:0005524">
    <property type="term" value="F:ATP binding"/>
    <property type="evidence" value="ECO:0007669"/>
    <property type="project" value="UniProtKB-KW"/>
</dbReference>
<dbReference type="Gene3D" id="3.30.230.80">
    <property type="match status" value="1"/>
</dbReference>
<evidence type="ECO:0000256" key="2">
    <source>
        <dbReference type="ARBA" id="ARBA00008239"/>
    </source>
</evidence>
<keyword evidence="7" id="KW-0346">Stress response</keyword>
<name>A0A2G2XT15_CAPBA</name>
<dbReference type="EMBL" id="MLFT02000001">
    <property type="protein sequence ID" value="PHT60637.1"/>
    <property type="molecule type" value="Genomic_DNA"/>
</dbReference>
<dbReference type="GO" id="GO:0016887">
    <property type="term" value="F:ATP hydrolysis activity"/>
    <property type="evidence" value="ECO:0007669"/>
    <property type="project" value="InterPro"/>
</dbReference>
<dbReference type="STRING" id="33114.A0A2G2XT15"/>
<dbReference type="Proteomes" id="UP000224567">
    <property type="component" value="Unassembled WGS sequence"/>
</dbReference>
<comment type="similarity">
    <text evidence="2">Belongs to the heat shock protein 90 family.</text>
</comment>
<organism evidence="7 8">
    <name type="scientific">Capsicum baccatum</name>
    <name type="common">Peruvian pepper</name>
    <dbReference type="NCBI Taxonomy" id="33114"/>
    <lineage>
        <taxon>Eukaryota</taxon>
        <taxon>Viridiplantae</taxon>
        <taxon>Streptophyta</taxon>
        <taxon>Embryophyta</taxon>
        <taxon>Tracheophyta</taxon>
        <taxon>Spermatophyta</taxon>
        <taxon>Magnoliopsida</taxon>
        <taxon>eudicotyledons</taxon>
        <taxon>Gunneridae</taxon>
        <taxon>Pentapetalae</taxon>
        <taxon>asterids</taxon>
        <taxon>lamiids</taxon>
        <taxon>Solanales</taxon>
        <taxon>Solanaceae</taxon>
        <taxon>Solanoideae</taxon>
        <taxon>Capsiceae</taxon>
        <taxon>Capsicum</taxon>
    </lineage>
</organism>
<dbReference type="GO" id="GO:0005737">
    <property type="term" value="C:cytoplasm"/>
    <property type="evidence" value="ECO:0007669"/>
    <property type="project" value="UniProtKB-SubCell"/>
</dbReference>
<evidence type="ECO:0000256" key="3">
    <source>
        <dbReference type="ARBA" id="ARBA00022490"/>
    </source>
</evidence>
<dbReference type="FunFam" id="3.40.50.11260:FF:000001">
    <property type="entry name" value="Heat shock protein 90 alpha"/>
    <property type="match status" value="1"/>
</dbReference>
<keyword evidence="6" id="KW-0143">Chaperone</keyword>
<dbReference type="PANTHER" id="PTHR11528">
    <property type="entry name" value="HEAT SHOCK PROTEIN 90 FAMILY MEMBER"/>
    <property type="match status" value="1"/>
</dbReference>
<dbReference type="GO" id="GO:0140662">
    <property type="term" value="F:ATP-dependent protein folding chaperone"/>
    <property type="evidence" value="ECO:0007669"/>
    <property type="project" value="InterPro"/>
</dbReference>
<dbReference type="InterPro" id="IPR001404">
    <property type="entry name" value="Hsp90_fam"/>
</dbReference>
<reference evidence="8" key="2">
    <citation type="journal article" date="2017" name="J. Anim. Genet.">
        <title>Multiple reference genome sequences of hot pepper reveal the massive evolution of plant disease resistance genes by retroduplication.</title>
        <authorList>
            <person name="Kim S."/>
            <person name="Park J."/>
            <person name="Yeom S.-I."/>
            <person name="Kim Y.-M."/>
            <person name="Seo E."/>
            <person name="Kim K.-T."/>
            <person name="Kim M.-S."/>
            <person name="Lee J.M."/>
            <person name="Cheong K."/>
            <person name="Shin H.-S."/>
            <person name="Kim S.-B."/>
            <person name="Han K."/>
            <person name="Lee J."/>
            <person name="Park M."/>
            <person name="Lee H.-A."/>
            <person name="Lee H.-Y."/>
            <person name="Lee Y."/>
            <person name="Oh S."/>
            <person name="Lee J.H."/>
            <person name="Choi E."/>
            <person name="Choi E."/>
            <person name="Lee S.E."/>
            <person name="Jeon J."/>
            <person name="Kim H."/>
            <person name="Choi G."/>
            <person name="Song H."/>
            <person name="Lee J."/>
            <person name="Lee S.-C."/>
            <person name="Kwon J.-K."/>
            <person name="Lee H.-Y."/>
            <person name="Koo N."/>
            <person name="Hong Y."/>
            <person name="Kim R.W."/>
            <person name="Kang W.-H."/>
            <person name="Huh J.H."/>
            <person name="Kang B.-C."/>
            <person name="Yang T.-J."/>
            <person name="Lee Y.-H."/>
            <person name="Bennetzen J.L."/>
            <person name="Choi D."/>
        </authorList>
    </citation>
    <scope>NUCLEOTIDE SEQUENCE [LARGE SCALE GENOMIC DNA]</scope>
    <source>
        <strain evidence="8">cv. PBC81</strain>
    </source>
</reference>
<reference evidence="7 8" key="1">
    <citation type="journal article" date="2017" name="Genome Biol.">
        <title>New reference genome sequences of hot pepper reveal the massive evolution of plant disease-resistance genes by retroduplication.</title>
        <authorList>
            <person name="Kim S."/>
            <person name="Park J."/>
            <person name="Yeom S.I."/>
            <person name="Kim Y.M."/>
            <person name="Seo E."/>
            <person name="Kim K.T."/>
            <person name="Kim M.S."/>
            <person name="Lee J.M."/>
            <person name="Cheong K."/>
            <person name="Shin H.S."/>
            <person name="Kim S.B."/>
            <person name="Han K."/>
            <person name="Lee J."/>
            <person name="Park M."/>
            <person name="Lee H.A."/>
            <person name="Lee H.Y."/>
            <person name="Lee Y."/>
            <person name="Oh S."/>
            <person name="Lee J.H."/>
            <person name="Choi E."/>
            <person name="Choi E."/>
            <person name="Lee S.E."/>
            <person name="Jeon J."/>
            <person name="Kim H."/>
            <person name="Choi G."/>
            <person name="Song H."/>
            <person name="Lee J."/>
            <person name="Lee S.C."/>
            <person name="Kwon J.K."/>
            <person name="Lee H.Y."/>
            <person name="Koo N."/>
            <person name="Hong Y."/>
            <person name="Kim R.W."/>
            <person name="Kang W.H."/>
            <person name="Huh J.H."/>
            <person name="Kang B.C."/>
            <person name="Yang T.J."/>
            <person name="Lee Y.H."/>
            <person name="Bennetzen J.L."/>
            <person name="Choi D."/>
        </authorList>
    </citation>
    <scope>NUCLEOTIDE SEQUENCE [LARGE SCALE GENOMIC DNA]</scope>
    <source>
        <strain evidence="8">cv. PBC81</strain>
    </source>
</reference>
<dbReference type="OrthoDB" id="6270329at2759"/>
<dbReference type="SUPFAM" id="SSF57850">
    <property type="entry name" value="RING/U-box"/>
    <property type="match status" value="1"/>
</dbReference>
<protein>
    <submittedName>
        <fullName evidence="7">Heat shock protein 82</fullName>
    </submittedName>
</protein>
<keyword evidence="4" id="KW-0547">Nucleotide-binding</keyword>
<evidence type="ECO:0000256" key="6">
    <source>
        <dbReference type="ARBA" id="ARBA00023186"/>
    </source>
</evidence>
<accession>A0A2G2XT15</accession>
<comment type="subcellular location">
    <subcellularLocation>
        <location evidence="1">Cytoplasm</location>
    </subcellularLocation>
</comment>
<dbReference type="InterPro" id="IPR020568">
    <property type="entry name" value="Ribosomal_Su5_D2-typ_SF"/>
</dbReference>
<dbReference type="Gene3D" id="3.40.50.11260">
    <property type="match status" value="1"/>
</dbReference>
<proteinExistence type="inferred from homology"/>
<gene>
    <name evidence="7" type="ORF">CQW23_03000</name>
</gene>
<keyword evidence="3" id="KW-0963">Cytoplasm</keyword>
<evidence type="ECO:0000313" key="8">
    <source>
        <dbReference type="Proteomes" id="UP000224567"/>
    </source>
</evidence>
<comment type="caution">
    <text evidence="7">The sequence shown here is derived from an EMBL/GenBank/DDBJ whole genome shotgun (WGS) entry which is preliminary data.</text>
</comment>